<evidence type="ECO:0000256" key="3">
    <source>
        <dbReference type="PROSITE-ProRule" id="PRU00023"/>
    </source>
</evidence>
<comment type="caution">
    <text evidence="4">The sequence shown here is derived from an EMBL/GenBank/DDBJ whole genome shotgun (WGS) entry which is preliminary data.</text>
</comment>
<gene>
    <name evidence="4" type="ORF">SPHA_56458</name>
</gene>
<dbReference type="OrthoDB" id="194358at2759"/>
<dbReference type="PROSITE" id="PS50088">
    <property type="entry name" value="ANK_REPEAT"/>
    <property type="match status" value="5"/>
</dbReference>
<dbReference type="PANTHER" id="PTHR24201:SF15">
    <property type="entry name" value="ANKYRIN REPEAT DOMAIN-CONTAINING PROTEIN 66"/>
    <property type="match status" value="1"/>
</dbReference>
<feature type="repeat" description="ANK" evidence="3">
    <location>
        <begin position="1"/>
        <end position="32"/>
    </location>
</feature>
<organism evidence="4 5">
    <name type="scientific">Acanthosepion pharaonis</name>
    <name type="common">Pharaoh cuttlefish</name>
    <name type="synonym">Sepia pharaonis</name>
    <dbReference type="NCBI Taxonomy" id="158019"/>
    <lineage>
        <taxon>Eukaryota</taxon>
        <taxon>Metazoa</taxon>
        <taxon>Spiralia</taxon>
        <taxon>Lophotrochozoa</taxon>
        <taxon>Mollusca</taxon>
        <taxon>Cephalopoda</taxon>
        <taxon>Coleoidea</taxon>
        <taxon>Decapodiformes</taxon>
        <taxon>Sepiida</taxon>
        <taxon>Sepiina</taxon>
        <taxon>Sepiidae</taxon>
        <taxon>Acanthosepion</taxon>
    </lineage>
</organism>
<dbReference type="InterPro" id="IPR050776">
    <property type="entry name" value="Ank_Repeat/CDKN_Inhibitor"/>
</dbReference>
<proteinExistence type="predicted"/>
<sequence length="397" mass="44290">MKSPILEACAYGQLETIEHLLKEGADPCVKSYCGRTALHEVCMGGHISCLERLLELQCDVDAQDSEGLTAAHIAAFNGEEECLRILATKGANLILGDKHGRLTIHLAAMRSHFQILHLLCNGYGISFYVRCNLGKTPLHYATQYGSLRCLKYLVQHGCEVNYLDNLGFWAAYYAARYNRLECLRYLMEQGTSVTCSQKDNKTLLHVAGFYGSVNVLHWLLERGFNPNTQDDLGNTVGHQAALKGKPECYSCFLNHGGNPKLINLTNDNPMGTAKRAGHVLLLQKAANKEILCPLCENALKKKEWITAHPNISKENKFLSYRNNQKMSLSSPLSKGQTYLELYTKCNLREKPMLLKCATNPNAELETNSLSKSMSCISFKSTASKNFVHPNNLFTFSI</sequence>
<dbReference type="Pfam" id="PF12796">
    <property type="entry name" value="Ank_2"/>
    <property type="match status" value="3"/>
</dbReference>
<feature type="repeat" description="ANK" evidence="3">
    <location>
        <begin position="66"/>
        <end position="98"/>
    </location>
</feature>
<feature type="repeat" description="ANK" evidence="3">
    <location>
        <begin position="33"/>
        <end position="65"/>
    </location>
</feature>
<dbReference type="InterPro" id="IPR036770">
    <property type="entry name" value="Ankyrin_rpt-contain_sf"/>
</dbReference>
<evidence type="ECO:0000313" key="5">
    <source>
        <dbReference type="Proteomes" id="UP000597762"/>
    </source>
</evidence>
<dbReference type="SMART" id="SM00248">
    <property type="entry name" value="ANK"/>
    <property type="match status" value="8"/>
</dbReference>
<evidence type="ECO:0000313" key="4">
    <source>
        <dbReference type="EMBL" id="CAE1303644.1"/>
    </source>
</evidence>
<keyword evidence="2 3" id="KW-0040">ANK repeat</keyword>
<evidence type="ECO:0000256" key="2">
    <source>
        <dbReference type="ARBA" id="ARBA00023043"/>
    </source>
</evidence>
<name>A0A812DGL2_ACAPH</name>
<feature type="repeat" description="ANK" evidence="3">
    <location>
        <begin position="133"/>
        <end position="165"/>
    </location>
</feature>
<dbReference type="InterPro" id="IPR002110">
    <property type="entry name" value="Ankyrin_rpt"/>
</dbReference>
<dbReference type="PROSITE" id="PS50297">
    <property type="entry name" value="ANK_REP_REGION"/>
    <property type="match status" value="4"/>
</dbReference>
<dbReference type="SUPFAM" id="SSF48403">
    <property type="entry name" value="Ankyrin repeat"/>
    <property type="match status" value="1"/>
</dbReference>
<dbReference type="Gene3D" id="1.25.40.20">
    <property type="entry name" value="Ankyrin repeat-containing domain"/>
    <property type="match status" value="2"/>
</dbReference>
<accession>A0A812DGL2</accession>
<evidence type="ECO:0000256" key="1">
    <source>
        <dbReference type="ARBA" id="ARBA00022737"/>
    </source>
</evidence>
<feature type="repeat" description="ANK" evidence="3">
    <location>
        <begin position="199"/>
        <end position="231"/>
    </location>
</feature>
<dbReference type="AlphaFoldDB" id="A0A812DGL2"/>
<reference evidence="4" key="1">
    <citation type="submission" date="2021-01" db="EMBL/GenBank/DDBJ databases">
        <authorList>
            <person name="Li R."/>
            <person name="Bekaert M."/>
        </authorList>
    </citation>
    <scope>NUCLEOTIDE SEQUENCE</scope>
    <source>
        <strain evidence="4">Farmed</strain>
    </source>
</reference>
<dbReference type="PANTHER" id="PTHR24201">
    <property type="entry name" value="ANK_REP_REGION DOMAIN-CONTAINING PROTEIN"/>
    <property type="match status" value="1"/>
</dbReference>
<keyword evidence="1" id="KW-0677">Repeat</keyword>
<protein>
    <submittedName>
        <fullName evidence="4">Uncharacterized protein</fullName>
    </submittedName>
</protein>
<dbReference type="Proteomes" id="UP000597762">
    <property type="component" value="Unassembled WGS sequence"/>
</dbReference>
<keyword evidence="5" id="KW-1185">Reference proteome</keyword>
<dbReference type="EMBL" id="CAHIKZ030003723">
    <property type="protein sequence ID" value="CAE1303644.1"/>
    <property type="molecule type" value="Genomic_DNA"/>
</dbReference>